<reference evidence="2" key="1">
    <citation type="submission" date="2015-07" db="EMBL/GenBank/DDBJ databases">
        <title>Genome sequencing of Sunxiuqinia dokdonensis strain SK.</title>
        <authorList>
            <person name="Ahn S."/>
            <person name="Kim B.-C."/>
        </authorList>
    </citation>
    <scope>NUCLEOTIDE SEQUENCE [LARGE SCALE GENOMIC DNA]</scope>
    <source>
        <strain evidence="2">SK</strain>
    </source>
</reference>
<evidence type="ECO:0000313" key="2">
    <source>
        <dbReference type="Proteomes" id="UP000036958"/>
    </source>
</evidence>
<protein>
    <submittedName>
        <fullName evidence="1">Uncharacterized protein</fullName>
    </submittedName>
</protein>
<dbReference type="Proteomes" id="UP000036958">
    <property type="component" value="Unassembled WGS sequence"/>
</dbReference>
<organism evidence="1 2">
    <name type="scientific">Sunxiuqinia dokdonensis</name>
    <dbReference type="NCBI Taxonomy" id="1409788"/>
    <lineage>
        <taxon>Bacteria</taxon>
        <taxon>Pseudomonadati</taxon>
        <taxon>Bacteroidota</taxon>
        <taxon>Bacteroidia</taxon>
        <taxon>Marinilabiliales</taxon>
        <taxon>Prolixibacteraceae</taxon>
        <taxon>Sunxiuqinia</taxon>
    </lineage>
</organism>
<dbReference type="RefSeq" id="WP_157624562.1">
    <property type="nucleotide sequence ID" value="NZ_LGIA01000072.1"/>
</dbReference>
<dbReference type="AlphaFoldDB" id="A0A0L8VC74"/>
<dbReference type="STRING" id="1409788.NC99_13990"/>
<accession>A0A0L8VC74</accession>
<name>A0A0L8VC74_9BACT</name>
<proteinExistence type="predicted"/>
<comment type="caution">
    <text evidence="1">The sequence shown here is derived from an EMBL/GenBank/DDBJ whole genome shotgun (WGS) entry which is preliminary data.</text>
</comment>
<dbReference type="OrthoDB" id="1123466at2"/>
<sequence>MEVKVSSISKRQLRKAQEIHQLTNRNKKLYHPCPDKKGLHCEGERFDFVVNWEVREKETQKLFSE</sequence>
<dbReference type="EMBL" id="LGIA01000072">
    <property type="protein sequence ID" value="KOH45767.1"/>
    <property type="molecule type" value="Genomic_DNA"/>
</dbReference>
<gene>
    <name evidence="1" type="ORF">NC99_13990</name>
</gene>
<evidence type="ECO:0000313" key="1">
    <source>
        <dbReference type="EMBL" id="KOH45767.1"/>
    </source>
</evidence>
<keyword evidence="2" id="KW-1185">Reference proteome</keyword>